<proteinExistence type="predicted"/>
<sequence>MEPTEEEISQVLDFAGLDPVEDRALASRALKANSRDVQAVVSQYYDDSASFRSKYSNQWDERMFRGDRDGADNNAGISFHVEAPAQHEIIHGVSPMDGSAPGAPSRPPSRTNTKSPLGKMVDWAAPDTHGVLSTQAQEDEDMQRAIRESAQEAGIEVPAQETGVTDTSTSQPYFGPANRDTYDQNNWAMVPTGAQESALDSTALPSARKRVPGAPAFLVQGFSGHGLNHLGGLLTILHQIPLARNILLSLGEPAATYGHNREWWNGQAILPEHVLAKLASGEMQWGEHNESLPNLEAEIHRIMAFLDFTERGYGTVSVLTEMINAGRGAEKQFYETIAVRNEDKIQQLTQVAALCEIQGPNTTEEEVANFGLLEMEHPRADYSTIKTLYEALDHVMWNDALTWNEIHEGTKMATFKQIGETLVLKVSGDGPEDSIDIPLELYPEKYLSSRRSEAARIQAAWAETKAQAERLRQAEQTLTTWRDEWNNKTYNKKDLVQKASLQWQTYREYLQGLGRFRSMEKSGFDTDKYPVYHAAPVEASEQEQTYQTKIDDAVCVTEKLILDIDRRLEWLRSQSSQLQERQRFIGRLLTDPDKNRPKPMTCKKYLLRGVATSIDVIYVCQRSEPDLIDLEDSPKSLDQWWRLSRAPDQEQVVEKVEVERVLRDMWQETKTPLIVYATEDALKTPREALPGPLERFVKADNKAFRQELNQEQTQGDQFSVPTEVVSPTKRKHRADSMDSMNSNRASLGSIDMEDREDPFQDRYDDATPNLLEQKAEDRRGSNFGEDAGSRERPFALMGLQQGGEDVAETMESSPRPLASEELDSSTTNRIEAATPPTSTHPGGFSRTISPDVESTRSPEMQERSRPPTFVTGTSQDDGPRALNTMEMVVPEHHE</sequence>
<feature type="region of interest" description="Disordered" evidence="1">
    <location>
        <begin position="709"/>
        <end position="882"/>
    </location>
</feature>
<protein>
    <recommendedName>
        <fullName evidence="4">Ubiquitin interaction domain-containing protein</fullName>
    </recommendedName>
</protein>
<dbReference type="InterPro" id="IPR003903">
    <property type="entry name" value="UIM_dom"/>
</dbReference>
<evidence type="ECO:0000256" key="1">
    <source>
        <dbReference type="SAM" id="MobiDB-lite"/>
    </source>
</evidence>
<dbReference type="PANTHER" id="PTHR39597">
    <property type="entry name" value="UBA DOMAIN-CONTAINING PROTEIN RUP1"/>
    <property type="match status" value="1"/>
</dbReference>
<feature type="compositionally biased region" description="Polar residues" evidence="1">
    <location>
        <begin position="709"/>
        <end position="720"/>
    </location>
</feature>
<feature type="compositionally biased region" description="Basic and acidic residues" evidence="1">
    <location>
        <begin position="853"/>
        <end position="865"/>
    </location>
</feature>
<dbReference type="EMBL" id="JAPDFR010000009">
    <property type="protein sequence ID" value="KAK0383503.1"/>
    <property type="molecule type" value="Genomic_DNA"/>
</dbReference>
<name>A0AA39GB69_SARSR</name>
<dbReference type="PANTHER" id="PTHR39597:SF1">
    <property type="entry name" value="UBA DOMAIN-CONTAINING PROTEIN RUP1"/>
    <property type="match status" value="1"/>
</dbReference>
<evidence type="ECO:0008006" key="4">
    <source>
        <dbReference type="Google" id="ProtNLM"/>
    </source>
</evidence>
<dbReference type="Proteomes" id="UP001175261">
    <property type="component" value="Unassembled WGS sequence"/>
</dbReference>
<dbReference type="PROSITE" id="PS50330">
    <property type="entry name" value="UIM"/>
    <property type="match status" value="1"/>
</dbReference>
<dbReference type="GO" id="GO:0005829">
    <property type="term" value="C:cytosol"/>
    <property type="evidence" value="ECO:0007669"/>
    <property type="project" value="TreeGrafter"/>
</dbReference>
<dbReference type="AlphaFoldDB" id="A0AA39GB69"/>
<evidence type="ECO:0000313" key="3">
    <source>
        <dbReference type="Proteomes" id="UP001175261"/>
    </source>
</evidence>
<dbReference type="GO" id="GO:0005634">
    <property type="term" value="C:nucleus"/>
    <property type="evidence" value="ECO:0007669"/>
    <property type="project" value="TreeGrafter"/>
</dbReference>
<dbReference type="GO" id="GO:0016579">
    <property type="term" value="P:protein deubiquitination"/>
    <property type="evidence" value="ECO:0007669"/>
    <property type="project" value="TreeGrafter"/>
</dbReference>
<comment type="caution">
    <text evidence="2">The sequence shown here is derived from an EMBL/GenBank/DDBJ whole genome shotgun (WGS) entry which is preliminary data.</text>
</comment>
<accession>A0AA39GB69</accession>
<reference evidence="2" key="1">
    <citation type="submission" date="2022-10" db="EMBL/GenBank/DDBJ databases">
        <title>Determination and structural analysis of whole genome sequence of Sarocladium strictum F4-1.</title>
        <authorList>
            <person name="Hu L."/>
            <person name="Jiang Y."/>
        </authorList>
    </citation>
    <scope>NUCLEOTIDE SEQUENCE</scope>
    <source>
        <strain evidence="2">F4-1</strain>
    </source>
</reference>
<feature type="region of interest" description="Disordered" evidence="1">
    <location>
        <begin position="92"/>
        <end position="115"/>
    </location>
</feature>
<organism evidence="2 3">
    <name type="scientific">Sarocladium strictum</name>
    <name type="common">Black bundle disease fungus</name>
    <name type="synonym">Acremonium strictum</name>
    <dbReference type="NCBI Taxonomy" id="5046"/>
    <lineage>
        <taxon>Eukaryota</taxon>
        <taxon>Fungi</taxon>
        <taxon>Dikarya</taxon>
        <taxon>Ascomycota</taxon>
        <taxon>Pezizomycotina</taxon>
        <taxon>Sordariomycetes</taxon>
        <taxon>Hypocreomycetidae</taxon>
        <taxon>Hypocreales</taxon>
        <taxon>Sarocladiaceae</taxon>
        <taxon>Sarocladium</taxon>
    </lineage>
</organism>
<dbReference type="InterPro" id="IPR055335">
    <property type="entry name" value="Ucp6/RUP1"/>
</dbReference>
<evidence type="ECO:0000313" key="2">
    <source>
        <dbReference type="EMBL" id="KAK0383503.1"/>
    </source>
</evidence>
<feature type="compositionally biased region" description="Polar residues" evidence="1">
    <location>
        <begin position="824"/>
        <end position="840"/>
    </location>
</feature>
<keyword evidence="3" id="KW-1185">Reference proteome</keyword>
<gene>
    <name evidence="2" type="ORF">NLU13_9414</name>
</gene>